<proteinExistence type="predicted"/>
<protein>
    <submittedName>
        <fullName evidence="1">Uncharacterized protein</fullName>
    </submittedName>
</protein>
<evidence type="ECO:0000313" key="1">
    <source>
        <dbReference type="EMBL" id="KAI4298655.1"/>
    </source>
</evidence>
<keyword evidence="2" id="KW-1185">Reference proteome</keyword>
<reference evidence="1 2" key="1">
    <citation type="journal article" date="2022" name="DNA Res.">
        <title>Chromosomal-level genome assembly of the orchid tree Bauhinia variegata (Leguminosae; Cercidoideae) supports the allotetraploid origin hypothesis of Bauhinia.</title>
        <authorList>
            <person name="Zhong Y."/>
            <person name="Chen Y."/>
            <person name="Zheng D."/>
            <person name="Pang J."/>
            <person name="Liu Y."/>
            <person name="Luo S."/>
            <person name="Meng S."/>
            <person name="Qian L."/>
            <person name="Wei D."/>
            <person name="Dai S."/>
            <person name="Zhou R."/>
        </authorList>
    </citation>
    <scope>NUCLEOTIDE SEQUENCE [LARGE SCALE GENOMIC DNA]</scope>
    <source>
        <strain evidence="1">BV-YZ2020</strain>
    </source>
</reference>
<name>A0ACB9KN90_BAUVA</name>
<accession>A0ACB9KN90</accession>
<dbReference type="EMBL" id="CM039438">
    <property type="protein sequence ID" value="KAI4298655.1"/>
    <property type="molecule type" value="Genomic_DNA"/>
</dbReference>
<organism evidence="1 2">
    <name type="scientific">Bauhinia variegata</name>
    <name type="common">Purple orchid tree</name>
    <name type="synonym">Phanera variegata</name>
    <dbReference type="NCBI Taxonomy" id="167791"/>
    <lineage>
        <taxon>Eukaryota</taxon>
        <taxon>Viridiplantae</taxon>
        <taxon>Streptophyta</taxon>
        <taxon>Embryophyta</taxon>
        <taxon>Tracheophyta</taxon>
        <taxon>Spermatophyta</taxon>
        <taxon>Magnoliopsida</taxon>
        <taxon>eudicotyledons</taxon>
        <taxon>Gunneridae</taxon>
        <taxon>Pentapetalae</taxon>
        <taxon>rosids</taxon>
        <taxon>fabids</taxon>
        <taxon>Fabales</taxon>
        <taxon>Fabaceae</taxon>
        <taxon>Cercidoideae</taxon>
        <taxon>Cercideae</taxon>
        <taxon>Bauhiniinae</taxon>
        <taxon>Bauhinia</taxon>
    </lineage>
</organism>
<comment type="caution">
    <text evidence="1">The sequence shown here is derived from an EMBL/GenBank/DDBJ whole genome shotgun (WGS) entry which is preliminary data.</text>
</comment>
<dbReference type="Proteomes" id="UP000828941">
    <property type="component" value="Chromosome 13"/>
</dbReference>
<sequence length="336" mass="37398">MISSIKYSTSSLTCSAFSSRKLSGPRPQFYRFPTIKNVQQNTGPSGPSPSSQKPLYVSSTKNFTLLPKLRRRVTECQAYEADRSRPLEINIELPDEQAQIEALQKLKIGLYFATCGSHNWTCGSNSEHVKSCSFIYPHHQKRRACFLCSGVKVLAWRSIPCASLPFTVANYWWFALAAVTQLNFNLTGFMGAMISNLVFVFRNIFSKKGMKGMSVSGMNYYACLSMLSLLLLTPFAIAVEGPKMWAAGWQTAVSQIGPNFVWWVIAQSLFYHLYNQVSCMSLDQISPLTFSVGNTMKRISVIVSSIIIFHTPVQPVNALGAAIAILGTFIYSQAKQ</sequence>
<evidence type="ECO:0000313" key="2">
    <source>
        <dbReference type="Proteomes" id="UP000828941"/>
    </source>
</evidence>
<gene>
    <name evidence="1" type="ORF">L6164_032189</name>
</gene>